<gene>
    <name evidence="3" type="ORF">VF724_18725</name>
</gene>
<feature type="domain" description="Glutamine amidotransferase type-2" evidence="2">
    <location>
        <begin position="2"/>
        <end position="238"/>
    </location>
</feature>
<dbReference type="InterPro" id="IPR026869">
    <property type="entry name" value="EgtC-like"/>
</dbReference>
<dbReference type="Pfam" id="PF13230">
    <property type="entry name" value="GATase_4"/>
    <property type="match status" value="1"/>
</dbReference>
<reference evidence="3" key="1">
    <citation type="submission" date="2023-12" db="EMBL/GenBank/DDBJ databases">
        <title>Fervidustalea candida gen. nov., sp. nov., a novel member of the family Paenibacillaceae isolated from a geothermal area.</title>
        <authorList>
            <person name="Li W.-J."/>
            <person name="Jiao J.-Y."/>
            <person name="Chen Y."/>
        </authorList>
    </citation>
    <scope>NUCLEOTIDE SEQUENCE</scope>
    <source>
        <strain evidence="3">SYSU GA230002</strain>
    </source>
</reference>
<comment type="caution">
    <text evidence="3">The sequence shown here is derived from an EMBL/GenBank/DDBJ whole genome shotgun (WGS) entry which is preliminary data.</text>
</comment>
<evidence type="ECO:0000259" key="2">
    <source>
        <dbReference type="PROSITE" id="PS51278"/>
    </source>
</evidence>
<proteinExistence type="predicted"/>
<sequence>MCRLIAFASREPVNFHDLIGDSFQDFVELSERHRDGWGFAWLNEANELQVVKAPEEARRSGSFRFQAENVRARTMITHLRWAYGEGMNVCEENTHPFLKNGAAFEHNGTMNDSRRLLQIVPQHLRDLDGNTDSEVMFRVILSFYEQTGSMEEAIEKTLLEIKNGYTFTGLNFLMLTKEKLYAGCAFHPGTPLLKEEPDLYDLHYSIQDRHIIIASSQWPKAGEWPMLANGEILSIDCKSLETATWKINGWNF</sequence>
<keyword evidence="1 3" id="KW-0315">Glutamine amidotransferase</keyword>
<organism evidence="3 4">
    <name type="scientific">Ferviditalea candida</name>
    <dbReference type="NCBI Taxonomy" id="3108399"/>
    <lineage>
        <taxon>Bacteria</taxon>
        <taxon>Bacillati</taxon>
        <taxon>Bacillota</taxon>
        <taxon>Bacilli</taxon>
        <taxon>Bacillales</taxon>
        <taxon>Paenibacillaceae</taxon>
        <taxon>Ferviditalea</taxon>
    </lineage>
</organism>
<evidence type="ECO:0000256" key="1">
    <source>
        <dbReference type="ARBA" id="ARBA00022962"/>
    </source>
</evidence>
<name>A0ABU5ZMD6_9BACL</name>
<dbReference type="SUPFAM" id="SSF56235">
    <property type="entry name" value="N-terminal nucleophile aminohydrolases (Ntn hydrolases)"/>
    <property type="match status" value="1"/>
</dbReference>
<dbReference type="InterPro" id="IPR017932">
    <property type="entry name" value="GATase_2_dom"/>
</dbReference>
<dbReference type="RefSeq" id="WP_371755802.1">
    <property type="nucleotide sequence ID" value="NZ_JAYJLD010000045.1"/>
</dbReference>
<dbReference type="CDD" id="cd01908">
    <property type="entry name" value="YafJ"/>
    <property type="match status" value="1"/>
</dbReference>
<protein>
    <submittedName>
        <fullName evidence="3">Class II glutamine amidotransferase</fullName>
    </submittedName>
</protein>
<dbReference type="PROSITE" id="PS51278">
    <property type="entry name" value="GATASE_TYPE_2"/>
    <property type="match status" value="1"/>
</dbReference>
<dbReference type="PANTHER" id="PTHR42824:SF1">
    <property type="entry name" value="GLUTAMINE AMIDOTRANSFERASE YAFJ-RELATED"/>
    <property type="match status" value="1"/>
</dbReference>
<keyword evidence="4" id="KW-1185">Reference proteome</keyword>
<evidence type="ECO:0000313" key="3">
    <source>
        <dbReference type="EMBL" id="MEB3103674.1"/>
    </source>
</evidence>
<accession>A0ABU5ZMD6</accession>
<dbReference type="Gene3D" id="3.60.20.10">
    <property type="entry name" value="Glutamine Phosphoribosylpyrophosphate, subunit 1, domain 1"/>
    <property type="match status" value="1"/>
</dbReference>
<dbReference type="InterPro" id="IPR029055">
    <property type="entry name" value="Ntn_hydrolases_N"/>
</dbReference>
<evidence type="ECO:0000313" key="4">
    <source>
        <dbReference type="Proteomes" id="UP001310386"/>
    </source>
</evidence>
<dbReference type="Proteomes" id="UP001310386">
    <property type="component" value="Unassembled WGS sequence"/>
</dbReference>
<dbReference type="PANTHER" id="PTHR42824">
    <property type="entry name" value="GLUTAMINE AMIDOTRANSFERASE"/>
    <property type="match status" value="1"/>
</dbReference>
<dbReference type="EMBL" id="JAYJLD010000045">
    <property type="protein sequence ID" value="MEB3103674.1"/>
    <property type="molecule type" value="Genomic_DNA"/>
</dbReference>